<sequence length="112" mass="12562">MRSTWTGKRYALALLALWLILIVGRYLLAHNEAMLEHRLICVENAGGAEVSEAFRALVCSADFTTKRILGTVLFWAFHSAMAFSMIGALIWFAVIRPRIHPPQPIPQPGQED</sequence>
<feature type="transmembrane region" description="Helical" evidence="1">
    <location>
        <begin position="72"/>
        <end position="94"/>
    </location>
</feature>
<keyword evidence="3" id="KW-1185">Reference proteome</keyword>
<comment type="caution">
    <text evidence="2">The sequence shown here is derived from an EMBL/GenBank/DDBJ whole genome shotgun (WGS) entry which is preliminary data.</text>
</comment>
<dbReference type="EMBL" id="MLCO01000102">
    <property type="protein sequence ID" value="ONG53382.1"/>
    <property type="molecule type" value="Genomic_DNA"/>
</dbReference>
<keyword evidence="1" id="KW-0472">Membrane</keyword>
<evidence type="ECO:0000313" key="2">
    <source>
        <dbReference type="EMBL" id="ONG53382.1"/>
    </source>
</evidence>
<reference evidence="2 3" key="1">
    <citation type="submission" date="2016-10" db="EMBL/GenBank/DDBJ databases">
        <title>Draft Genome sequence of Roseomonas sp. strain M3.</title>
        <authorList>
            <person name="Subhash Y."/>
            <person name="Lee S."/>
        </authorList>
    </citation>
    <scope>NUCLEOTIDE SEQUENCE [LARGE SCALE GENOMIC DNA]</scope>
    <source>
        <strain evidence="2 3">M3</strain>
    </source>
</reference>
<accession>A0A1V2H2Y3</accession>
<evidence type="ECO:0000256" key="1">
    <source>
        <dbReference type="SAM" id="Phobius"/>
    </source>
</evidence>
<keyword evidence="1" id="KW-0812">Transmembrane</keyword>
<dbReference type="RefSeq" id="WP_076957645.1">
    <property type="nucleotide sequence ID" value="NZ_MLCO01000102.1"/>
</dbReference>
<dbReference type="AlphaFoldDB" id="A0A1V2H2Y3"/>
<protein>
    <submittedName>
        <fullName evidence="2">Uncharacterized protein</fullName>
    </submittedName>
</protein>
<dbReference type="Proteomes" id="UP000188879">
    <property type="component" value="Unassembled WGS sequence"/>
</dbReference>
<gene>
    <name evidence="2" type="ORF">BKE38_12275</name>
</gene>
<proteinExistence type="predicted"/>
<keyword evidence="1" id="KW-1133">Transmembrane helix</keyword>
<evidence type="ECO:0000313" key="3">
    <source>
        <dbReference type="Proteomes" id="UP000188879"/>
    </source>
</evidence>
<organism evidence="2 3">
    <name type="scientific">Teichococcus deserti</name>
    <dbReference type="NCBI Taxonomy" id="1817963"/>
    <lineage>
        <taxon>Bacteria</taxon>
        <taxon>Pseudomonadati</taxon>
        <taxon>Pseudomonadota</taxon>
        <taxon>Alphaproteobacteria</taxon>
        <taxon>Acetobacterales</taxon>
        <taxon>Roseomonadaceae</taxon>
        <taxon>Roseomonas</taxon>
    </lineage>
</organism>
<name>A0A1V2H2Y3_9PROT</name>